<gene>
    <name evidence="3" type="ORF">E3J38_05315</name>
</gene>
<evidence type="ECO:0000256" key="1">
    <source>
        <dbReference type="SAM" id="Coils"/>
    </source>
</evidence>
<feature type="domain" description="DUF4140" evidence="2">
    <location>
        <begin position="11"/>
        <end position="108"/>
    </location>
</feature>
<keyword evidence="1" id="KW-0175">Coiled coil</keyword>
<dbReference type="EMBL" id="SOIP01000318">
    <property type="protein sequence ID" value="TET80590.1"/>
    <property type="molecule type" value="Genomic_DNA"/>
</dbReference>
<accession>A0A523XMR5</accession>
<feature type="non-terminal residue" evidence="3">
    <location>
        <position position="232"/>
    </location>
</feature>
<dbReference type="PANTHER" id="PTHR31005:SF8">
    <property type="entry name" value="DUF4139 DOMAIN-CONTAINING PROTEIN"/>
    <property type="match status" value="1"/>
</dbReference>
<reference evidence="3 4" key="1">
    <citation type="submission" date="2019-03" db="EMBL/GenBank/DDBJ databases">
        <title>Metabolic potential of uncultured bacteria and archaea associated with petroleum seepage in deep-sea sediments.</title>
        <authorList>
            <person name="Dong X."/>
            <person name="Hubert C."/>
        </authorList>
    </citation>
    <scope>NUCLEOTIDE SEQUENCE [LARGE SCALE GENOMIC DNA]</scope>
    <source>
        <strain evidence="3">E29_bin36</strain>
    </source>
</reference>
<evidence type="ECO:0000259" key="2">
    <source>
        <dbReference type="Pfam" id="PF13600"/>
    </source>
</evidence>
<dbReference type="Pfam" id="PF13600">
    <property type="entry name" value="DUF4140"/>
    <property type="match status" value="1"/>
</dbReference>
<feature type="coiled-coil region" evidence="1">
    <location>
        <begin position="144"/>
        <end position="171"/>
    </location>
</feature>
<comment type="caution">
    <text evidence="3">The sequence shown here is derived from an EMBL/GenBank/DDBJ whole genome shotgun (WGS) entry which is preliminary data.</text>
</comment>
<dbReference type="AlphaFoldDB" id="A0A523XMR5"/>
<evidence type="ECO:0000313" key="4">
    <source>
        <dbReference type="Proteomes" id="UP000315534"/>
    </source>
</evidence>
<dbReference type="InterPro" id="IPR025554">
    <property type="entry name" value="DUF4140"/>
</dbReference>
<protein>
    <submittedName>
        <fullName evidence="3">Mucoidy inhibitor MuiA family protein</fullName>
    </submittedName>
</protein>
<dbReference type="Proteomes" id="UP000315534">
    <property type="component" value="Unassembled WGS sequence"/>
</dbReference>
<sequence length="232" mass="26060">MTELETKISNVTVFRDGARVTRTGQTNLAAGAQKLLISGVTAWAKEDSFRVKGKGPATISSIDVRRMETVYEPMEDKKQLIAQLKRLESNRMTITDEIEMHTSRLTYLNGMMGEFASTFGMVYAADEAEISQLTEIDNASSKMIAQTKKKLRDLNDELKDIDDQIQVLRQNLGVIESRRRTETFYEVEVSLEASKAGAIELEVTYQCNGAGWVPTYDIDLLPKVAKIRRIAI</sequence>
<dbReference type="PANTHER" id="PTHR31005">
    <property type="entry name" value="DUF4139 DOMAIN-CONTAINING PROTEIN"/>
    <property type="match status" value="1"/>
</dbReference>
<feature type="coiled-coil region" evidence="1">
    <location>
        <begin position="77"/>
        <end position="104"/>
    </location>
</feature>
<dbReference type="NCBIfam" id="TIGR02231">
    <property type="entry name" value="mucoidy inhibitor MuiA family protein"/>
    <property type="match status" value="1"/>
</dbReference>
<dbReference type="InterPro" id="IPR011935">
    <property type="entry name" value="CHP02231"/>
</dbReference>
<proteinExistence type="predicted"/>
<evidence type="ECO:0000313" key="3">
    <source>
        <dbReference type="EMBL" id="TET80590.1"/>
    </source>
</evidence>
<organism evidence="3 4">
    <name type="scientific">candidate division TA06 bacterium</name>
    <dbReference type="NCBI Taxonomy" id="2250710"/>
    <lineage>
        <taxon>Bacteria</taxon>
        <taxon>Bacteria division TA06</taxon>
    </lineage>
</organism>
<name>A0A523XMR5_UNCT6</name>